<reference evidence="1 2" key="1">
    <citation type="journal article" date="2016" name="Nat. Commun.">
        <title>Thousands of microbial genomes shed light on interconnected biogeochemical processes in an aquifer system.</title>
        <authorList>
            <person name="Anantharaman K."/>
            <person name="Brown C.T."/>
            <person name="Hug L.A."/>
            <person name="Sharon I."/>
            <person name="Castelle C.J."/>
            <person name="Probst A.J."/>
            <person name="Thomas B.C."/>
            <person name="Singh A."/>
            <person name="Wilkins M.J."/>
            <person name="Karaoz U."/>
            <person name="Brodie E.L."/>
            <person name="Williams K.H."/>
            <person name="Hubbard S.S."/>
            <person name="Banfield J.F."/>
        </authorList>
    </citation>
    <scope>NUCLEOTIDE SEQUENCE [LARGE SCALE GENOMIC DNA]</scope>
</reference>
<dbReference type="AlphaFoldDB" id="A0A1F6P7Y9"/>
<evidence type="ECO:0000313" key="2">
    <source>
        <dbReference type="Proteomes" id="UP000176634"/>
    </source>
</evidence>
<organism evidence="1 2">
    <name type="scientific">Candidatus Magasanikbacteria bacterium RIFOXYD1_FULL_40_23</name>
    <dbReference type="NCBI Taxonomy" id="1798705"/>
    <lineage>
        <taxon>Bacteria</taxon>
        <taxon>Candidatus Magasanikiibacteriota</taxon>
    </lineage>
</organism>
<protein>
    <submittedName>
        <fullName evidence="1">Uncharacterized protein</fullName>
    </submittedName>
</protein>
<comment type="caution">
    <text evidence="1">The sequence shown here is derived from an EMBL/GenBank/DDBJ whole genome shotgun (WGS) entry which is preliminary data.</text>
</comment>
<proteinExistence type="predicted"/>
<sequence length="319" mass="34016">MIFIEMGQLRTGSWRAYASLFSVQKSWCGALEHVARARVLGARDLGRRGGDRGLGGLGLLLGRSGRWALGLGRVVVAAAVDVTEQVVETVAAAEIELHRDVAAEDLAEEVADAGLGSPEDLHVDRQSGRPDLLERPDRVHRLDLAAHHQITGDLDAEREGVDRVEEALERVQAAELEVAVVPVLAHHEVLRAALVVAREAELVHLPGDVGDAAHEARVLRLLLDLGRGLERDLAGCGQGAQAQAGVVLGQDGDLLLHASHDDEAGGQAQHAGEAVVVAEEGAVTHDLLHQIVSRVSIRSCERPLVCCSNLLLCRGRSTF</sequence>
<name>A0A1F6P7Y9_9BACT</name>
<accession>A0A1F6P7Y9</accession>
<gene>
    <name evidence="1" type="ORF">A2563_00640</name>
</gene>
<dbReference type="Proteomes" id="UP000176634">
    <property type="component" value="Unassembled WGS sequence"/>
</dbReference>
<dbReference type="EMBL" id="MFRA01000008">
    <property type="protein sequence ID" value="OGH92083.1"/>
    <property type="molecule type" value="Genomic_DNA"/>
</dbReference>
<evidence type="ECO:0000313" key="1">
    <source>
        <dbReference type="EMBL" id="OGH92083.1"/>
    </source>
</evidence>